<protein>
    <submittedName>
        <fullName evidence="1">Uncharacterized protein</fullName>
    </submittedName>
</protein>
<dbReference type="EMBL" id="KZ309512">
    <property type="protein sequence ID" value="KAG8239098.1"/>
    <property type="molecule type" value="Genomic_DNA"/>
</dbReference>
<evidence type="ECO:0000313" key="2">
    <source>
        <dbReference type="Proteomes" id="UP000792457"/>
    </source>
</evidence>
<reference evidence="1" key="1">
    <citation type="submission" date="2013-04" db="EMBL/GenBank/DDBJ databases">
        <authorList>
            <person name="Qu J."/>
            <person name="Murali S.C."/>
            <person name="Bandaranaike D."/>
            <person name="Bellair M."/>
            <person name="Blankenburg K."/>
            <person name="Chao H."/>
            <person name="Dinh H."/>
            <person name="Doddapaneni H."/>
            <person name="Downs B."/>
            <person name="Dugan-Rocha S."/>
            <person name="Elkadiri S."/>
            <person name="Gnanaolivu R.D."/>
            <person name="Hernandez B."/>
            <person name="Javaid M."/>
            <person name="Jayaseelan J.C."/>
            <person name="Lee S."/>
            <person name="Li M."/>
            <person name="Ming W."/>
            <person name="Munidasa M."/>
            <person name="Muniz J."/>
            <person name="Nguyen L."/>
            <person name="Ongeri F."/>
            <person name="Osuji N."/>
            <person name="Pu L.-L."/>
            <person name="Puazo M."/>
            <person name="Qu C."/>
            <person name="Quiroz J."/>
            <person name="Raj R."/>
            <person name="Weissenberger G."/>
            <person name="Xin Y."/>
            <person name="Zou X."/>
            <person name="Han Y."/>
            <person name="Richards S."/>
            <person name="Worley K."/>
            <person name="Muzny D."/>
            <person name="Gibbs R."/>
        </authorList>
    </citation>
    <scope>NUCLEOTIDE SEQUENCE</scope>
    <source>
        <strain evidence="1">Sampled in the wild</strain>
    </source>
</reference>
<reference evidence="1" key="2">
    <citation type="submission" date="2017-10" db="EMBL/GenBank/DDBJ databases">
        <title>Ladona fulva Genome sequencing and assembly.</title>
        <authorList>
            <person name="Murali S."/>
            <person name="Richards S."/>
            <person name="Bandaranaike D."/>
            <person name="Bellair M."/>
            <person name="Blankenburg K."/>
            <person name="Chao H."/>
            <person name="Dinh H."/>
            <person name="Doddapaneni H."/>
            <person name="Dugan-Rocha S."/>
            <person name="Elkadiri S."/>
            <person name="Gnanaolivu R."/>
            <person name="Hernandez B."/>
            <person name="Skinner E."/>
            <person name="Javaid M."/>
            <person name="Lee S."/>
            <person name="Li M."/>
            <person name="Ming W."/>
            <person name="Munidasa M."/>
            <person name="Muniz J."/>
            <person name="Nguyen L."/>
            <person name="Hughes D."/>
            <person name="Osuji N."/>
            <person name="Pu L.-L."/>
            <person name="Puazo M."/>
            <person name="Qu C."/>
            <person name="Quiroz J."/>
            <person name="Raj R."/>
            <person name="Weissenberger G."/>
            <person name="Xin Y."/>
            <person name="Zou X."/>
            <person name="Han Y."/>
            <person name="Worley K."/>
            <person name="Muzny D."/>
            <person name="Gibbs R."/>
        </authorList>
    </citation>
    <scope>NUCLEOTIDE SEQUENCE</scope>
    <source>
        <strain evidence="1">Sampled in the wild</strain>
    </source>
</reference>
<gene>
    <name evidence="1" type="ORF">J437_LFUL011706</name>
</gene>
<accession>A0A8K0KVV3</accession>
<name>A0A8K0KVV3_LADFU</name>
<sequence>MKLPLRSVERVLSNTLYAKSEPELRFLRKGDMLMKKLMTYERPLLRPVRHLTRRNKYSPQEAAVRVEDVRRGGRQSTDWEPSRQGEWVILMCQCLAQMNLMIHTIHQSVMKRVTFLLCKSVDESSSEEEKRGSSGSAKTLGDLQRVCVETLVFWWFWLRGAIERYRSSECLQTFPE</sequence>
<keyword evidence="2" id="KW-1185">Reference proteome</keyword>
<evidence type="ECO:0000313" key="1">
    <source>
        <dbReference type="EMBL" id="KAG8239098.1"/>
    </source>
</evidence>
<proteinExistence type="predicted"/>
<organism evidence="1 2">
    <name type="scientific">Ladona fulva</name>
    <name type="common">Scarce chaser dragonfly</name>
    <name type="synonym">Libellula fulva</name>
    <dbReference type="NCBI Taxonomy" id="123851"/>
    <lineage>
        <taxon>Eukaryota</taxon>
        <taxon>Metazoa</taxon>
        <taxon>Ecdysozoa</taxon>
        <taxon>Arthropoda</taxon>
        <taxon>Hexapoda</taxon>
        <taxon>Insecta</taxon>
        <taxon>Pterygota</taxon>
        <taxon>Palaeoptera</taxon>
        <taxon>Odonata</taxon>
        <taxon>Epiprocta</taxon>
        <taxon>Anisoptera</taxon>
        <taxon>Libelluloidea</taxon>
        <taxon>Libellulidae</taxon>
        <taxon>Ladona</taxon>
    </lineage>
</organism>
<comment type="caution">
    <text evidence="1">The sequence shown here is derived from an EMBL/GenBank/DDBJ whole genome shotgun (WGS) entry which is preliminary data.</text>
</comment>
<dbReference type="AlphaFoldDB" id="A0A8K0KVV3"/>
<dbReference type="Proteomes" id="UP000792457">
    <property type="component" value="Unassembled WGS sequence"/>
</dbReference>